<reference evidence="1 2" key="1">
    <citation type="submission" date="2019-11" db="EMBL/GenBank/DDBJ databases">
        <title>Characterisation of Fundicoccus ignavus gen. nov. sp. nov., a novel genus of the family Aerococcaceae isolated from bulk tank milk.</title>
        <authorList>
            <person name="Siebert A."/>
            <person name="Huptas C."/>
            <person name="Wenning M."/>
            <person name="Scherer S."/>
            <person name="Doll E.V."/>
        </authorList>
    </citation>
    <scope>NUCLEOTIDE SEQUENCE [LARGE SCALE GENOMIC DNA]</scope>
    <source>
        <strain evidence="1 2">WS4759</strain>
    </source>
</reference>
<evidence type="ECO:0000313" key="1">
    <source>
        <dbReference type="EMBL" id="MRI86165.1"/>
    </source>
</evidence>
<protein>
    <submittedName>
        <fullName evidence="1">Uncharacterized protein</fullName>
    </submittedName>
</protein>
<comment type="caution">
    <text evidence="1">The sequence shown here is derived from an EMBL/GenBank/DDBJ whole genome shotgun (WGS) entry which is preliminary data.</text>
</comment>
<evidence type="ECO:0000313" key="2">
    <source>
        <dbReference type="Proteomes" id="UP000430975"/>
    </source>
</evidence>
<dbReference type="RefSeq" id="WP_153863885.1">
    <property type="nucleotide sequence ID" value="NZ_WJQS01000009.1"/>
</dbReference>
<name>A0A6I2GRR7_9LACT</name>
<dbReference type="AlphaFoldDB" id="A0A6I2GRR7"/>
<keyword evidence="2" id="KW-1185">Reference proteome</keyword>
<proteinExistence type="predicted"/>
<accession>A0A6I2GRR7</accession>
<dbReference type="EMBL" id="WJQS01000009">
    <property type="protein sequence ID" value="MRI86165.1"/>
    <property type="molecule type" value="Genomic_DNA"/>
</dbReference>
<organism evidence="1 2">
    <name type="scientific">Fundicoccus ignavus</name>
    <dbReference type="NCBI Taxonomy" id="2664442"/>
    <lineage>
        <taxon>Bacteria</taxon>
        <taxon>Bacillati</taxon>
        <taxon>Bacillota</taxon>
        <taxon>Bacilli</taxon>
        <taxon>Lactobacillales</taxon>
        <taxon>Aerococcaceae</taxon>
        <taxon>Fundicoccus</taxon>
    </lineage>
</organism>
<gene>
    <name evidence="1" type="ORF">GIY09_09945</name>
</gene>
<sequence>MQLSEKEIEIVAHEAVATSFVIERFDVPEQLSSLMFRLDVSDHPIDIALIYDSQYNLRAELTGISSKKRFIISEDEMIASNGTKVGTIPAGEWLMALQIAGKPQDKHWACRYTIEGFRSDDII</sequence>
<dbReference type="Proteomes" id="UP000430975">
    <property type="component" value="Unassembled WGS sequence"/>
</dbReference>